<gene>
    <name evidence="6" type="primary">ftsH</name>
    <name evidence="6" type="ORF">ARGLB_118_00320</name>
</gene>
<evidence type="ECO:0000256" key="1">
    <source>
        <dbReference type="ARBA" id="ARBA00006914"/>
    </source>
</evidence>
<keyword evidence="2" id="KW-0547">Nucleotide-binding</keyword>
<accession>H0QU67</accession>
<dbReference type="SMART" id="SM00382">
    <property type="entry name" value="AAA"/>
    <property type="match status" value="1"/>
</dbReference>
<dbReference type="eggNOG" id="COG1222">
    <property type="taxonomic scope" value="Bacteria"/>
</dbReference>
<dbReference type="InterPro" id="IPR050221">
    <property type="entry name" value="26S_Proteasome_ATPase"/>
</dbReference>
<dbReference type="InterPro" id="IPR003593">
    <property type="entry name" value="AAA+_ATPase"/>
</dbReference>
<evidence type="ECO:0000259" key="5">
    <source>
        <dbReference type="SMART" id="SM00382"/>
    </source>
</evidence>
<dbReference type="SUPFAM" id="SSF52540">
    <property type="entry name" value="P-loop containing nucleoside triphosphate hydrolases"/>
    <property type="match status" value="1"/>
</dbReference>
<comment type="similarity">
    <text evidence="1">Belongs to the AAA ATPase family.</text>
</comment>
<dbReference type="GO" id="GO:0016887">
    <property type="term" value="F:ATP hydrolysis activity"/>
    <property type="evidence" value="ECO:0007669"/>
    <property type="project" value="InterPro"/>
</dbReference>
<keyword evidence="6" id="KW-0645">Protease</keyword>
<proteinExistence type="inferred from homology"/>
<dbReference type="InterPro" id="IPR003959">
    <property type="entry name" value="ATPase_AAA_core"/>
</dbReference>
<dbReference type="PANTHER" id="PTHR23073">
    <property type="entry name" value="26S PROTEASOME REGULATORY SUBUNIT"/>
    <property type="match status" value="1"/>
</dbReference>
<feature type="region of interest" description="Disordered" evidence="4">
    <location>
        <begin position="453"/>
        <end position="507"/>
    </location>
</feature>
<keyword evidence="3" id="KW-0067">ATP-binding</keyword>
<dbReference type="RefSeq" id="WP_003806356.1">
    <property type="nucleotide sequence ID" value="NZ_BAEG01000118.1"/>
</dbReference>
<feature type="domain" description="AAA+ ATPase" evidence="5">
    <location>
        <begin position="248"/>
        <end position="375"/>
    </location>
</feature>
<evidence type="ECO:0000313" key="6">
    <source>
        <dbReference type="EMBL" id="GAB16368.1"/>
    </source>
</evidence>
<dbReference type="STRING" id="1077972.ARGLB_118_00320"/>
<protein>
    <submittedName>
        <fullName evidence="6">ATP-dependent protease FtsH</fullName>
    </submittedName>
</protein>
<dbReference type="Proteomes" id="UP000003828">
    <property type="component" value="Unassembled WGS sequence"/>
</dbReference>
<keyword evidence="7" id="KW-1185">Reference proteome</keyword>
<name>H0QU67_ARTG1</name>
<feature type="compositionally biased region" description="Gly residues" evidence="4">
    <location>
        <begin position="495"/>
        <end position="507"/>
    </location>
</feature>
<dbReference type="CDD" id="cd19481">
    <property type="entry name" value="RecA-like_protease"/>
    <property type="match status" value="1"/>
</dbReference>
<evidence type="ECO:0000256" key="4">
    <source>
        <dbReference type="SAM" id="MobiDB-lite"/>
    </source>
</evidence>
<dbReference type="GO" id="GO:0005524">
    <property type="term" value="F:ATP binding"/>
    <property type="evidence" value="ECO:0007669"/>
    <property type="project" value="UniProtKB-KW"/>
</dbReference>
<organism evidence="6 7">
    <name type="scientific">Arthrobacter globiformis (strain ATCC 8010 / DSM 20124 / JCM 1332 / NBRC 12137 / NCIMB 8907 / NRRL B-2979 / 168)</name>
    <dbReference type="NCBI Taxonomy" id="1077972"/>
    <lineage>
        <taxon>Bacteria</taxon>
        <taxon>Bacillati</taxon>
        <taxon>Actinomycetota</taxon>
        <taxon>Actinomycetes</taxon>
        <taxon>Micrococcales</taxon>
        <taxon>Micrococcaceae</taxon>
        <taxon>Arthrobacter</taxon>
    </lineage>
</organism>
<evidence type="ECO:0000313" key="7">
    <source>
        <dbReference type="Proteomes" id="UP000003828"/>
    </source>
</evidence>
<dbReference type="Pfam" id="PF00004">
    <property type="entry name" value="AAA"/>
    <property type="match status" value="1"/>
</dbReference>
<reference evidence="6 7" key="1">
    <citation type="submission" date="2011-12" db="EMBL/GenBank/DDBJ databases">
        <title>Whole genome shotgun sequence of Arthrobacter globiformis NBRC 12137.</title>
        <authorList>
            <person name="Miyazawa S."/>
            <person name="Hosoyama A."/>
            <person name="Tsuchikane K."/>
            <person name="Katsumata H."/>
            <person name="Yamazaki S."/>
            <person name="Fujita N."/>
        </authorList>
    </citation>
    <scope>NUCLEOTIDE SEQUENCE [LARGE SCALE GENOMIC DNA]</scope>
    <source>
        <strain evidence="6 7">NBRC 12137</strain>
    </source>
</reference>
<keyword evidence="6" id="KW-0378">Hydrolase</keyword>
<dbReference type="InterPro" id="IPR027417">
    <property type="entry name" value="P-loop_NTPase"/>
</dbReference>
<dbReference type="Gene3D" id="3.40.50.300">
    <property type="entry name" value="P-loop containing nucleotide triphosphate hydrolases"/>
    <property type="match status" value="1"/>
</dbReference>
<sequence>MDEKLGKFIDDFAQLVQIAQSGQHRVQAGTQLLTTITEHLAVPAESLAVVVEEVPAHRFVDADIRMAELAAEDGQFRLVGIGGGDQRHHQSLSDMLQQSQFFPQFPLSQPDYINLAVGPDEQRQAVALGLWLFRHAGSPVAVLQRDAAPRYGRQTACLEVLAADAKNAADFLAEFRRRMQRGSILKGQVISLVMGEYGPSSGGVTFHARPELTASDVILPEGLLQKVADHALGIAAHRESLNAYGQHLKRGILLYGRPGTGKTHTVRYLLSQSAGITAVLLSGGSLARISEAAAMARALQPSIVVLEDCDLIAEDRSFGHGPQPLLFEVLDAMDGLDHDADVAFVLTTNRVDMLERALAQRPGRVDLAVDVPLPALDERIGLVTLYARGIPFSPDAVRDAAARTEGTTASFARELVRRAVVRAALDGTPVSDSHLLEAVDELMADGETLTRSLLGSGPAGGGDGQGGFGGPGFPGPGFPGPGFGGPGIPGPGIPGPGFGSVGFSGPG</sequence>
<comment type="caution">
    <text evidence="6">The sequence shown here is derived from an EMBL/GenBank/DDBJ whole genome shotgun (WGS) entry which is preliminary data.</text>
</comment>
<dbReference type="EMBL" id="BAEG01000118">
    <property type="protein sequence ID" value="GAB16368.1"/>
    <property type="molecule type" value="Genomic_DNA"/>
</dbReference>
<feature type="compositionally biased region" description="Gly residues" evidence="4">
    <location>
        <begin position="457"/>
        <end position="472"/>
    </location>
</feature>
<dbReference type="GO" id="GO:0006508">
    <property type="term" value="P:proteolysis"/>
    <property type="evidence" value="ECO:0007669"/>
    <property type="project" value="UniProtKB-KW"/>
</dbReference>
<dbReference type="GO" id="GO:0008233">
    <property type="term" value="F:peptidase activity"/>
    <property type="evidence" value="ECO:0007669"/>
    <property type="project" value="UniProtKB-KW"/>
</dbReference>
<evidence type="ECO:0000256" key="3">
    <source>
        <dbReference type="ARBA" id="ARBA00022840"/>
    </source>
</evidence>
<evidence type="ECO:0000256" key="2">
    <source>
        <dbReference type="ARBA" id="ARBA00022741"/>
    </source>
</evidence>
<dbReference type="OrthoDB" id="9809379at2"/>
<dbReference type="AlphaFoldDB" id="H0QU67"/>